<evidence type="ECO:0000256" key="1">
    <source>
        <dbReference type="ARBA" id="ARBA00022490"/>
    </source>
</evidence>
<dbReference type="InterPro" id="IPR008471">
    <property type="entry name" value="MnmC-like_methylTransf"/>
</dbReference>
<dbReference type="Proteomes" id="UP001597304">
    <property type="component" value="Unassembled WGS sequence"/>
</dbReference>
<dbReference type="Gene3D" id="3.50.50.60">
    <property type="entry name" value="FAD/NAD(P)-binding domain"/>
    <property type="match status" value="1"/>
</dbReference>
<protein>
    <recommendedName>
        <fullName evidence="10">tRNA 5-methylaminomethyl-2-thiouridine biosynthesis bifunctional protein MnmC</fullName>
        <shortName evidence="10">tRNA mnm(5)s(2)U biosynthesis bifunctional protein</shortName>
    </recommendedName>
    <domain>
        <recommendedName>
            <fullName evidence="10">tRNA (mnm(5)s(2)U34)-methyltransferase</fullName>
            <ecNumber evidence="10">2.1.1.61</ecNumber>
        </recommendedName>
    </domain>
    <domain>
        <recommendedName>
            <fullName evidence="10">FAD-dependent cmnm(5)s(2)U34 oxidoreductase</fullName>
            <ecNumber evidence="10">1.5.-.-</ecNumber>
        </recommendedName>
    </domain>
</protein>
<keyword evidence="5 10" id="KW-0949">S-adenosyl-L-methionine</keyword>
<feature type="region of interest" description="FAD-dependent cmnm(5)s(2)U34 oxidoreductase" evidence="10">
    <location>
        <begin position="266"/>
        <end position="676"/>
    </location>
</feature>
<evidence type="ECO:0000313" key="15">
    <source>
        <dbReference type="Proteomes" id="UP001597304"/>
    </source>
</evidence>
<name>A0ABW4KWY1_9BURK</name>
<feature type="region of interest" description="tRNA (mnm(5)s(2)U34)-methyltransferase" evidence="10">
    <location>
        <begin position="1"/>
        <end position="240"/>
    </location>
</feature>
<evidence type="ECO:0000259" key="13">
    <source>
        <dbReference type="Pfam" id="PF05430"/>
    </source>
</evidence>
<dbReference type="InterPro" id="IPR017610">
    <property type="entry name" value="tRNA_S-uridine_synth_MnmC_C"/>
</dbReference>
<comment type="catalytic activity">
    <reaction evidence="10">
        <text>5-aminomethyl-2-thiouridine(34) in tRNA + S-adenosyl-L-methionine = 5-methylaminomethyl-2-thiouridine(34) in tRNA + S-adenosyl-L-homocysteine + H(+)</text>
        <dbReference type="Rhea" id="RHEA:19569"/>
        <dbReference type="Rhea" id="RHEA-COMP:10195"/>
        <dbReference type="Rhea" id="RHEA-COMP:10197"/>
        <dbReference type="ChEBI" id="CHEBI:15378"/>
        <dbReference type="ChEBI" id="CHEBI:57856"/>
        <dbReference type="ChEBI" id="CHEBI:59789"/>
        <dbReference type="ChEBI" id="CHEBI:74454"/>
        <dbReference type="ChEBI" id="CHEBI:74455"/>
        <dbReference type="EC" id="2.1.1.61"/>
    </reaction>
</comment>
<dbReference type="RefSeq" id="WP_147914309.1">
    <property type="nucleotide sequence ID" value="NZ_JBHUEJ010000033.1"/>
</dbReference>
<keyword evidence="7 10" id="KW-0274">FAD</keyword>
<comment type="function">
    <text evidence="10">Catalyzes the last two steps in the biosynthesis of 5-methylaminomethyl-2-thiouridine (mnm(5)s(2)U) at the wobble position (U34) in tRNA. Catalyzes the FAD-dependent demodification of cmnm(5)s(2)U34 to nm(5)s(2)U34, followed by the transfer of a methyl group from S-adenosyl-L-methionine to nm(5)s(2)U34, to form mnm(5)s(2)U34.</text>
</comment>
<evidence type="ECO:0000256" key="8">
    <source>
        <dbReference type="ARBA" id="ARBA00023002"/>
    </source>
</evidence>
<comment type="similarity">
    <text evidence="10">In the N-terminal section; belongs to the methyltransferase superfamily. tRNA (mnm(5)s(2)U34)-methyltransferase family.</text>
</comment>
<sequence>MANPTVEWRADGTPYSPRFGDIYRSTSGLAQAQAVFLEGCGLLRGPVGSPMAVARPLWAHAPRWAVLEAGFGLGLNFLATWLAWQSDPERPQRLFYSAVEAFPPDATDLLRSAAPYPALRPLAEALAAQWRGLLPGLHRLSLNQGRVQLTLAVGDVRAMLAELSGAFDSVYLDGFEPERNPDMWGLPVIKAIARLARPDARAATWCVAAPVREALITCGFEVERVRGPAPKGEVLRARLAPRWSPRRRQAPDAPVQVAAPGHCVVIGGGLAGASAAYSLTQRGWRVTVLDAAPTPATGASGLPAGVVAPHVSPDDRPLSRLTRAGARATLARAAALLQEGVDFGATGVLERHSPGERRPPAAWQDVAADGATAPESWPDTDPRTRAHAQAAHVPLDDTQRALWHEHAGWIRPAALVRAMLGAPGVAWQGGQAVASLRPHGAQWQVLGADRTVLAEADLVFVTAGFGSLALLPARGNAALPLHALRGQVAWGPMPDDAASLPPFPVSGHGSLIAHVPGNGGPMWVTGSTFERGESQPLLRPEDHAHNRQRLAELLPAASATLDAQWPDGRAQAWAGVRATLPDRLPAVGAWPVSMVPDYEKNRPPAVQPPAQAAIETAARDTPLPLHVLTGLGARGLTLAVLCGEIAAAWLHGEPLPVEASLARKLRAGRFGGTPAG</sequence>
<evidence type="ECO:0000256" key="11">
    <source>
        <dbReference type="SAM" id="MobiDB-lite"/>
    </source>
</evidence>
<keyword evidence="2 10" id="KW-0489">Methyltransferase</keyword>
<dbReference type="InterPro" id="IPR047785">
    <property type="entry name" value="tRNA_MNMC2"/>
</dbReference>
<dbReference type="Pfam" id="PF01266">
    <property type="entry name" value="DAO"/>
    <property type="match status" value="1"/>
</dbReference>
<dbReference type="GO" id="GO:0032259">
    <property type="term" value="P:methylation"/>
    <property type="evidence" value="ECO:0007669"/>
    <property type="project" value="UniProtKB-KW"/>
</dbReference>
<evidence type="ECO:0000256" key="5">
    <source>
        <dbReference type="ARBA" id="ARBA00022691"/>
    </source>
</evidence>
<feature type="domain" description="MnmC-like methyltransferase" evidence="13">
    <location>
        <begin position="119"/>
        <end position="238"/>
    </location>
</feature>
<evidence type="ECO:0000256" key="7">
    <source>
        <dbReference type="ARBA" id="ARBA00022827"/>
    </source>
</evidence>
<keyword evidence="15" id="KW-1185">Reference proteome</keyword>
<keyword evidence="8 10" id="KW-0560">Oxidoreductase</keyword>
<feature type="domain" description="FAD dependent oxidoreductase" evidence="12">
    <location>
        <begin position="263"/>
        <end position="649"/>
    </location>
</feature>
<dbReference type="GO" id="GO:0004808">
    <property type="term" value="F:tRNA (5-methylaminomethyl-2-thiouridylate)(34)-methyltransferase activity"/>
    <property type="evidence" value="ECO:0007669"/>
    <property type="project" value="UniProtKB-EC"/>
</dbReference>
<organism evidence="14 15">
    <name type="scientific">Ottowia flava</name>
    <dbReference type="NCBI Taxonomy" id="2675430"/>
    <lineage>
        <taxon>Bacteria</taxon>
        <taxon>Pseudomonadati</taxon>
        <taxon>Pseudomonadota</taxon>
        <taxon>Betaproteobacteria</taxon>
        <taxon>Burkholderiales</taxon>
        <taxon>Comamonadaceae</taxon>
        <taxon>Ottowia</taxon>
    </lineage>
</organism>
<dbReference type="PANTHER" id="PTHR13847">
    <property type="entry name" value="SARCOSINE DEHYDROGENASE-RELATED"/>
    <property type="match status" value="1"/>
</dbReference>
<dbReference type="EC" id="2.1.1.61" evidence="10"/>
<keyword evidence="3 10" id="KW-0285">Flavoprotein</keyword>
<accession>A0ABW4KWY1</accession>
<dbReference type="SUPFAM" id="SSF51905">
    <property type="entry name" value="FAD/NAD(P)-binding domain"/>
    <property type="match status" value="1"/>
</dbReference>
<dbReference type="EMBL" id="JBHUEJ010000033">
    <property type="protein sequence ID" value="MFD1711741.1"/>
    <property type="molecule type" value="Genomic_DNA"/>
</dbReference>
<evidence type="ECO:0000256" key="2">
    <source>
        <dbReference type="ARBA" id="ARBA00022603"/>
    </source>
</evidence>
<evidence type="ECO:0000259" key="12">
    <source>
        <dbReference type="Pfam" id="PF01266"/>
    </source>
</evidence>
<dbReference type="Gene3D" id="3.40.50.150">
    <property type="entry name" value="Vaccinia Virus protein VP39"/>
    <property type="match status" value="1"/>
</dbReference>
<dbReference type="Pfam" id="PF05430">
    <property type="entry name" value="Methyltransf_30"/>
    <property type="match status" value="1"/>
</dbReference>
<evidence type="ECO:0000313" key="14">
    <source>
        <dbReference type="EMBL" id="MFD1711741.1"/>
    </source>
</evidence>
<keyword evidence="1 10" id="KW-0963">Cytoplasm</keyword>
<dbReference type="InterPro" id="IPR029063">
    <property type="entry name" value="SAM-dependent_MTases_sf"/>
</dbReference>
<keyword evidence="6 10" id="KW-0819">tRNA processing</keyword>
<dbReference type="InterPro" id="IPR006076">
    <property type="entry name" value="FAD-dep_OxRdtase"/>
</dbReference>
<evidence type="ECO:0000256" key="4">
    <source>
        <dbReference type="ARBA" id="ARBA00022679"/>
    </source>
</evidence>
<proteinExistence type="inferred from homology"/>
<dbReference type="Gene3D" id="3.30.9.10">
    <property type="entry name" value="D-Amino Acid Oxidase, subunit A, domain 2"/>
    <property type="match status" value="1"/>
</dbReference>
<reference evidence="15" key="1">
    <citation type="journal article" date="2019" name="Int. J. Syst. Evol. Microbiol.">
        <title>The Global Catalogue of Microorganisms (GCM) 10K type strain sequencing project: providing services to taxonomists for standard genome sequencing and annotation.</title>
        <authorList>
            <consortium name="The Broad Institute Genomics Platform"/>
            <consortium name="The Broad Institute Genome Sequencing Center for Infectious Disease"/>
            <person name="Wu L."/>
            <person name="Ma J."/>
        </authorList>
    </citation>
    <scope>NUCLEOTIDE SEQUENCE [LARGE SCALE GENOMIC DNA]</scope>
    <source>
        <strain evidence="15">LMG 29247</strain>
    </source>
</reference>
<dbReference type="EC" id="1.5.-.-" evidence="10"/>
<dbReference type="InterPro" id="IPR023032">
    <property type="entry name" value="tRNA_MAMT_biosynth_bifunc_MnmC"/>
</dbReference>
<evidence type="ECO:0000256" key="10">
    <source>
        <dbReference type="HAMAP-Rule" id="MF_01102"/>
    </source>
</evidence>
<feature type="region of interest" description="Disordered" evidence="11">
    <location>
        <begin position="370"/>
        <end position="389"/>
    </location>
</feature>
<keyword evidence="4 10" id="KW-0808">Transferase</keyword>
<comment type="subcellular location">
    <subcellularLocation>
        <location evidence="10">Cytoplasm</location>
    </subcellularLocation>
</comment>
<dbReference type="InterPro" id="IPR036188">
    <property type="entry name" value="FAD/NAD-bd_sf"/>
</dbReference>
<dbReference type="NCBIfam" id="NF033855">
    <property type="entry name" value="tRNA_MNMC2"/>
    <property type="match status" value="1"/>
</dbReference>
<comment type="cofactor">
    <cofactor evidence="10">
        <name>FAD</name>
        <dbReference type="ChEBI" id="CHEBI:57692"/>
    </cofactor>
</comment>
<evidence type="ECO:0000256" key="9">
    <source>
        <dbReference type="ARBA" id="ARBA00023268"/>
    </source>
</evidence>
<comment type="caution">
    <text evidence="14">The sequence shown here is derived from an EMBL/GenBank/DDBJ whole genome shotgun (WGS) entry which is preliminary data.</text>
</comment>
<comment type="similarity">
    <text evidence="10">In the C-terminal section; belongs to the DAO family.</text>
</comment>
<gene>
    <name evidence="10 14" type="primary">mnmC</name>
    <name evidence="14" type="ORF">ACFSF0_14080</name>
</gene>
<evidence type="ECO:0000256" key="3">
    <source>
        <dbReference type="ARBA" id="ARBA00022630"/>
    </source>
</evidence>
<dbReference type="HAMAP" id="MF_01102">
    <property type="entry name" value="MnmC"/>
    <property type="match status" value="1"/>
</dbReference>
<evidence type="ECO:0000256" key="6">
    <source>
        <dbReference type="ARBA" id="ARBA00022694"/>
    </source>
</evidence>
<keyword evidence="9 10" id="KW-0511">Multifunctional enzyme</keyword>
<dbReference type="PANTHER" id="PTHR13847:SF283">
    <property type="entry name" value="TRNA 5-METHYLAMINOMETHYL-2-THIOURIDINE BIOSYNTHESIS BIFUNCTIONAL PROTEIN MNMC"/>
    <property type="match status" value="1"/>
</dbReference>
<dbReference type="NCBIfam" id="TIGR03197">
    <property type="entry name" value="MnmC_Cterm"/>
    <property type="match status" value="1"/>
</dbReference>